<dbReference type="EMBL" id="JAACJJ010000028">
    <property type="protein sequence ID" value="KAF5321833.1"/>
    <property type="molecule type" value="Genomic_DNA"/>
</dbReference>
<reference evidence="2 3" key="1">
    <citation type="journal article" date="2020" name="ISME J.">
        <title>Uncovering the hidden diversity of litter-decomposition mechanisms in mushroom-forming fungi.</title>
        <authorList>
            <person name="Floudas D."/>
            <person name="Bentzer J."/>
            <person name="Ahren D."/>
            <person name="Johansson T."/>
            <person name="Persson P."/>
            <person name="Tunlid A."/>
        </authorList>
    </citation>
    <scope>NUCLEOTIDE SEQUENCE [LARGE SCALE GENOMIC DNA]</scope>
    <source>
        <strain evidence="2 3">CBS 101986</strain>
    </source>
</reference>
<keyword evidence="1" id="KW-1133">Transmembrane helix</keyword>
<keyword evidence="1" id="KW-0472">Membrane</keyword>
<gene>
    <name evidence="2" type="ORF">D9619_000973</name>
</gene>
<sequence length="192" mass="20379">MASTSTLPPPQTPVPEADRAVQEQQEQRLKDAIHLNIPQRMMVLPTCAFIVGAALGITRGGRNAGLRFLAENAHNPPTTVQGWYFYNKTKNYKVILGGLKAGGAMGGLLGGLGLVYTGLEEGLGRAGSWWAEGKHMGAGVGTALAFSGLWRLPMKMVGRNIMLGGVVGVLNTVLDRVVTAGRRAEREGEGLE</sequence>
<dbReference type="AlphaFoldDB" id="A0A8H5BG38"/>
<accession>A0A8H5BG38</accession>
<dbReference type="Proteomes" id="UP000567179">
    <property type="component" value="Unassembled WGS sequence"/>
</dbReference>
<dbReference type="PANTHER" id="PTHR37852">
    <property type="entry name" value="YALI0B21208P"/>
    <property type="match status" value="1"/>
</dbReference>
<evidence type="ECO:0000256" key="1">
    <source>
        <dbReference type="SAM" id="Phobius"/>
    </source>
</evidence>
<evidence type="ECO:0000313" key="3">
    <source>
        <dbReference type="Proteomes" id="UP000567179"/>
    </source>
</evidence>
<name>A0A8H5BG38_9AGAR</name>
<comment type="caution">
    <text evidence="2">The sequence shown here is derived from an EMBL/GenBank/DDBJ whole genome shotgun (WGS) entry which is preliminary data.</text>
</comment>
<dbReference type="PANTHER" id="PTHR37852:SF1">
    <property type="entry name" value="HIG1 DOMAIN-CONTAINING PROTEIN"/>
    <property type="match status" value="1"/>
</dbReference>
<feature type="transmembrane region" description="Helical" evidence="1">
    <location>
        <begin position="37"/>
        <end position="57"/>
    </location>
</feature>
<dbReference type="OrthoDB" id="5584028at2759"/>
<keyword evidence="3" id="KW-1185">Reference proteome</keyword>
<evidence type="ECO:0000313" key="2">
    <source>
        <dbReference type="EMBL" id="KAF5321833.1"/>
    </source>
</evidence>
<keyword evidence="1" id="KW-0812">Transmembrane</keyword>
<protein>
    <submittedName>
        <fullName evidence="2">Uncharacterized protein</fullName>
    </submittedName>
</protein>
<feature type="transmembrane region" description="Helical" evidence="1">
    <location>
        <begin position="136"/>
        <end position="152"/>
    </location>
</feature>
<organism evidence="2 3">
    <name type="scientific">Psilocybe cf. subviscida</name>
    <dbReference type="NCBI Taxonomy" id="2480587"/>
    <lineage>
        <taxon>Eukaryota</taxon>
        <taxon>Fungi</taxon>
        <taxon>Dikarya</taxon>
        <taxon>Basidiomycota</taxon>
        <taxon>Agaricomycotina</taxon>
        <taxon>Agaricomycetes</taxon>
        <taxon>Agaricomycetidae</taxon>
        <taxon>Agaricales</taxon>
        <taxon>Agaricineae</taxon>
        <taxon>Strophariaceae</taxon>
        <taxon>Psilocybe</taxon>
    </lineage>
</organism>
<proteinExistence type="predicted"/>
<feature type="transmembrane region" description="Helical" evidence="1">
    <location>
        <begin position="94"/>
        <end position="116"/>
    </location>
</feature>